<evidence type="ECO:0000256" key="2">
    <source>
        <dbReference type="ARBA" id="ARBA00023004"/>
    </source>
</evidence>
<proteinExistence type="predicted"/>
<dbReference type="GO" id="GO:0046872">
    <property type="term" value="F:metal ion binding"/>
    <property type="evidence" value="ECO:0007669"/>
    <property type="project" value="UniProtKB-KW"/>
</dbReference>
<protein>
    <submittedName>
        <fullName evidence="5">Ferredoxin</fullName>
    </submittedName>
</protein>
<sequence>MAIIITDDCINCGACEPECPNSAIYEGAIDWRWQDKTKLSGKIVFPDGTEADAGAYQQAYSDEVYYIVPGKCTECKGFHEEPQCKTVCPVDCCIDDPDHRETDEVLLDRQKFMHGA</sequence>
<dbReference type="OrthoDB" id="9803397at2"/>
<evidence type="ECO:0000256" key="3">
    <source>
        <dbReference type="ARBA" id="ARBA00023014"/>
    </source>
</evidence>
<keyword evidence="3" id="KW-0411">Iron-sulfur</keyword>
<dbReference type="InterPro" id="IPR017896">
    <property type="entry name" value="4Fe4S_Fe-S-bd"/>
</dbReference>
<name>A0A0N0ZVS6_CHRID</name>
<dbReference type="Pfam" id="PF00037">
    <property type="entry name" value="Fer4"/>
    <property type="match status" value="1"/>
</dbReference>
<keyword evidence="1" id="KW-0479">Metal-binding</keyword>
<evidence type="ECO:0000256" key="1">
    <source>
        <dbReference type="ARBA" id="ARBA00022723"/>
    </source>
</evidence>
<comment type="caution">
    <text evidence="5">The sequence shown here is derived from an EMBL/GenBank/DDBJ whole genome shotgun (WGS) entry which is preliminary data.</text>
</comment>
<accession>A0A0N0ZVS6</accession>
<dbReference type="SUPFAM" id="SSF54862">
    <property type="entry name" value="4Fe-4S ferredoxins"/>
    <property type="match status" value="1"/>
</dbReference>
<evidence type="ECO:0000259" key="4">
    <source>
        <dbReference type="PROSITE" id="PS51379"/>
    </source>
</evidence>
<dbReference type="PATRIC" id="fig|253.9.peg.2622"/>
<reference evidence="5 6" key="1">
    <citation type="journal article" date="2015" name="Genom Data">
        <title>Draft genome sequence of a multidrug-resistant Chryseobacterium indologenes isolate from Malaysia.</title>
        <authorList>
            <person name="Yu C.Y."/>
            <person name="Ang G.Y."/>
            <person name="Cheng H.J."/>
            <person name="Cheong Y.M."/>
            <person name="Yin W.F."/>
            <person name="Chan K.G."/>
        </authorList>
    </citation>
    <scope>NUCLEOTIDE SEQUENCE [LARGE SCALE GENOMIC DNA]</scope>
    <source>
        <strain evidence="5 6">CI_885</strain>
    </source>
</reference>
<dbReference type="GO" id="GO:0051536">
    <property type="term" value="F:iron-sulfur cluster binding"/>
    <property type="evidence" value="ECO:0007669"/>
    <property type="project" value="UniProtKB-KW"/>
</dbReference>
<dbReference type="PROSITE" id="PS00198">
    <property type="entry name" value="4FE4S_FER_1"/>
    <property type="match status" value="1"/>
</dbReference>
<dbReference type="InterPro" id="IPR017900">
    <property type="entry name" value="4Fe4S_Fe_S_CS"/>
</dbReference>
<reference evidence="6" key="2">
    <citation type="submission" date="2015-09" db="EMBL/GenBank/DDBJ databases">
        <title>Draft genome sequence of a multidrug-resistant Chryseobacterium indologenes isolate from Malaysia.</title>
        <authorList>
            <person name="Yu C.Y."/>
            <person name="Ang G.Y."/>
            <person name="Chan K.-G."/>
        </authorList>
    </citation>
    <scope>NUCLEOTIDE SEQUENCE [LARGE SCALE GENOMIC DNA]</scope>
    <source>
        <strain evidence="6">CI_885</strain>
    </source>
</reference>
<gene>
    <name evidence="5" type="ORF">AOB46_21080</name>
</gene>
<dbReference type="AlphaFoldDB" id="A0A0N0ZVS6"/>
<evidence type="ECO:0000313" key="6">
    <source>
        <dbReference type="Proteomes" id="UP000037953"/>
    </source>
</evidence>
<dbReference type="PROSITE" id="PS51379">
    <property type="entry name" value="4FE4S_FER_2"/>
    <property type="match status" value="1"/>
</dbReference>
<dbReference type="Proteomes" id="UP000037953">
    <property type="component" value="Unassembled WGS sequence"/>
</dbReference>
<dbReference type="Gene3D" id="3.30.70.20">
    <property type="match status" value="1"/>
</dbReference>
<feature type="domain" description="4Fe-4S ferredoxin-type" evidence="4">
    <location>
        <begin position="1"/>
        <end position="29"/>
    </location>
</feature>
<keyword evidence="2" id="KW-0408">Iron</keyword>
<organism evidence="5 6">
    <name type="scientific">Chryseobacterium indologenes</name>
    <name type="common">Flavobacterium indologenes</name>
    <dbReference type="NCBI Taxonomy" id="253"/>
    <lineage>
        <taxon>Bacteria</taxon>
        <taxon>Pseudomonadati</taxon>
        <taxon>Bacteroidota</taxon>
        <taxon>Flavobacteriia</taxon>
        <taxon>Flavobacteriales</taxon>
        <taxon>Weeksellaceae</taxon>
        <taxon>Chryseobacterium group</taxon>
        <taxon>Chryseobacterium</taxon>
    </lineage>
</organism>
<dbReference type="RefSeq" id="WP_062703123.1">
    <property type="nucleotide sequence ID" value="NZ_LJOD01000021.1"/>
</dbReference>
<evidence type="ECO:0000313" key="5">
    <source>
        <dbReference type="EMBL" id="KPE49205.1"/>
    </source>
</evidence>
<dbReference type="EMBL" id="LJOD01000021">
    <property type="protein sequence ID" value="KPE49205.1"/>
    <property type="molecule type" value="Genomic_DNA"/>
</dbReference>